<protein>
    <submittedName>
        <fullName evidence="1">Uncharacterized protein</fullName>
    </submittedName>
</protein>
<comment type="caution">
    <text evidence="1">The sequence shown here is derived from an EMBL/GenBank/DDBJ whole genome shotgun (WGS) entry which is preliminary data.</text>
</comment>
<dbReference type="AlphaFoldDB" id="A0A8H7J271"/>
<organism evidence="1 2">
    <name type="scientific">Ascochyta lentis</name>
    <dbReference type="NCBI Taxonomy" id="205686"/>
    <lineage>
        <taxon>Eukaryota</taxon>
        <taxon>Fungi</taxon>
        <taxon>Dikarya</taxon>
        <taxon>Ascomycota</taxon>
        <taxon>Pezizomycotina</taxon>
        <taxon>Dothideomycetes</taxon>
        <taxon>Pleosporomycetidae</taxon>
        <taxon>Pleosporales</taxon>
        <taxon>Pleosporineae</taxon>
        <taxon>Didymellaceae</taxon>
        <taxon>Ascochyta</taxon>
    </lineage>
</organism>
<evidence type="ECO:0000313" key="2">
    <source>
        <dbReference type="Proteomes" id="UP000651452"/>
    </source>
</evidence>
<sequence>MMNAAFLYKITLKKFLLGVQNKKALNNVTESISIAKDLDLLGHEARLSRLKALILQKEEPLTDASAKEASALRMRAQTLQMSLVQEGRAPGVLNTMGEEEKYDRLVSILFR</sequence>
<keyword evidence="2" id="KW-1185">Reference proteome</keyword>
<name>A0A8H7J271_9PLEO</name>
<reference evidence="1" key="1">
    <citation type="submission" date="2018-12" db="EMBL/GenBank/DDBJ databases">
        <authorList>
            <person name="Syme R.A."/>
            <person name="Farfan-Caceres L."/>
            <person name="Lichtenzveig J."/>
        </authorList>
    </citation>
    <scope>NUCLEOTIDE SEQUENCE</scope>
    <source>
        <strain evidence="1">Al4</strain>
    </source>
</reference>
<dbReference type="EMBL" id="RZGK01000012">
    <property type="protein sequence ID" value="KAF9695308.1"/>
    <property type="molecule type" value="Genomic_DNA"/>
</dbReference>
<gene>
    <name evidence="1" type="ORF">EKO04_006955</name>
</gene>
<proteinExistence type="predicted"/>
<reference evidence="1" key="2">
    <citation type="submission" date="2020-09" db="EMBL/GenBank/DDBJ databases">
        <title>Reference genome assembly for Australian Ascochyta lentis isolate Al4.</title>
        <authorList>
            <person name="Lee R.C."/>
            <person name="Farfan-Caceres L.M."/>
            <person name="Debler J.W."/>
            <person name="Williams A.H."/>
            <person name="Henares B.M."/>
        </authorList>
    </citation>
    <scope>NUCLEOTIDE SEQUENCE</scope>
    <source>
        <strain evidence="1">Al4</strain>
    </source>
</reference>
<evidence type="ECO:0000313" key="1">
    <source>
        <dbReference type="EMBL" id="KAF9695308.1"/>
    </source>
</evidence>
<accession>A0A8H7J271</accession>
<dbReference type="Proteomes" id="UP000651452">
    <property type="component" value="Unassembled WGS sequence"/>
</dbReference>